<organism evidence="3 4">
    <name type="scientific">Trypanosoma equiperdum</name>
    <dbReference type="NCBI Taxonomy" id="5694"/>
    <lineage>
        <taxon>Eukaryota</taxon>
        <taxon>Discoba</taxon>
        <taxon>Euglenozoa</taxon>
        <taxon>Kinetoplastea</taxon>
        <taxon>Metakinetoplastina</taxon>
        <taxon>Trypanosomatida</taxon>
        <taxon>Trypanosomatidae</taxon>
        <taxon>Trypanosoma</taxon>
    </lineage>
</organism>
<comment type="caution">
    <text evidence="3">The sequence shown here is derived from an EMBL/GenBank/DDBJ whole genome shotgun (WGS) entry which is preliminary data.</text>
</comment>
<name>A0A1G4I0E7_TRYEQ</name>
<evidence type="ECO:0000313" key="3">
    <source>
        <dbReference type="EMBL" id="SCU65093.1"/>
    </source>
</evidence>
<keyword evidence="4" id="KW-1185">Reference proteome</keyword>
<protein>
    <submittedName>
        <fullName evidence="3">Uncharacterized protein</fullName>
    </submittedName>
</protein>
<evidence type="ECO:0000256" key="1">
    <source>
        <dbReference type="SAM" id="Coils"/>
    </source>
</evidence>
<dbReference type="RefSeq" id="XP_067076748.1">
    <property type="nucleotide sequence ID" value="XM_067220647.1"/>
</dbReference>
<evidence type="ECO:0000313" key="4">
    <source>
        <dbReference type="Proteomes" id="UP000195570"/>
    </source>
</evidence>
<dbReference type="EMBL" id="CZPT02000213">
    <property type="protein sequence ID" value="SCU65093.1"/>
    <property type="molecule type" value="Genomic_DNA"/>
</dbReference>
<feature type="compositionally biased region" description="Basic and acidic residues" evidence="2">
    <location>
        <begin position="306"/>
        <end position="316"/>
    </location>
</feature>
<accession>A0A1G4I0E7</accession>
<dbReference type="GeneID" id="92380949"/>
<feature type="compositionally biased region" description="Basic and acidic residues" evidence="2">
    <location>
        <begin position="272"/>
        <end position="283"/>
    </location>
</feature>
<reference evidence="3" key="1">
    <citation type="submission" date="2016-09" db="EMBL/GenBank/DDBJ databases">
        <authorList>
            <person name="Hebert L."/>
            <person name="Moumen B."/>
        </authorList>
    </citation>
    <scope>NUCLEOTIDE SEQUENCE [LARGE SCALE GENOMIC DNA]</scope>
    <source>
        <strain evidence="3">OVI</strain>
    </source>
</reference>
<proteinExistence type="predicted"/>
<dbReference type="Proteomes" id="UP000195570">
    <property type="component" value="Unassembled WGS sequence"/>
</dbReference>
<dbReference type="VEuPathDB" id="TriTrypDB:TEOVI_000701500"/>
<sequence length="334" mass="36671">MWGPNQEVAHPRHDGKSFYLPSTSAAGAAALGASLLPHSNLVCAPLNPHIAREPVDTATGDGDGTVRALLTRFRIENERLRDQVKAHVVQEALLTQRLQELSARNTALHLQDFRKRDNDAVVEKLKKQLEVKEMEVRALQLQVGELNGRISAYEEAISRPDHPQGLSANSMDRVRELICEALSSAGFLTRVANAVEHCHPSTHEVTDCPRSVEECTNHCLQAAMRGNKELPGETAARGHHVSCEELASALREEVLFCETVAVRVAAKLFMERSSADSSAKADRGTGLQHQEESAPPLARPTAECPAEAHELPQSDRRPRRKPAARPTVEDCEVQ</sequence>
<gene>
    <name evidence="3" type="ORF">TEOVI_000701500</name>
</gene>
<evidence type="ECO:0000256" key="2">
    <source>
        <dbReference type="SAM" id="MobiDB-lite"/>
    </source>
</evidence>
<feature type="region of interest" description="Disordered" evidence="2">
    <location>
        <begin position="272"/>
        <end position="334"/>
    </location>
</feature>
<feature type="coiled-coil region" evidence="1">
    <location>
        <begin position="122"/>
        <end position="156"/>
    </location>
</feature>
<keyword evidence="1" id="KW-0175">Coiled coil</keyword>
<dbReference type="AlphaFoldDB" id="A0A1G4I0E7"/>